<organism evidence="1 2">
    <name type="scientific">Chitinophaga ginsengisegetis</name>
    <dbReference type="NCBI Taxonomy" id="393003"/>
    <lineage>
        <taxon>Bacteria</taxon>
        <taxon>Pseudomonadati</taxon>
        <taxon>Bacteroidota</taxon>
        <taxon>Chitinophagia</taxon>
        <taxon>Chitinophagales</taxon>
        <taxon>Chitinophagaceae</taxon>
        <taxon>Chitinophaga</taxon>
    </lineage>
</organism>
<evidence type="ECO:0000313" key="2">
    <source>
        <dbReference type="Proteomes" id="UP000190166"/>
    </source>
</evidence>
<keyword evidence="2" id="KW-1185">Reference proteome</keyword>
<sequence>MPLTLFNYFRDGDDKSLLTSLNFPEIIQKTKINQFSRENINTRIKISPMH</sequence>
<proteinExistence type="predicted"/>
<evidence type="ECO:0000313" key="1">
    <source>
        <dbReference type="EMBL" id="SKD06914.1"/>
    </source>
</evidence>
<protein>
    <submittedName>
        <fullName evidence="1">Uncharacterized protein</fullName>
    </submittedName>
</protein>
<dbReference type="EMBL" id="FUZZ01000002">
    <property type="protein sequence ID" value="SKD06914.1"/>
    <property type="molecule type" value="Genomic_DNA"/>
</dbReference>
<accession>A0A1T5P2I1</accession>
<gene>
    <name evidence="1" type="ORF">SAMN05660461_3611</name>
</gene>
<dbReference type="Proteomes" id="UP000190166">
    <property type="component" value="Unassembled WGS sequence"/>
</dbReference>
<reference evidence="1 2" key="1">
    <citation type="submission" date="2017-02" db="EMBL/GenBank/DDBJ databases">
        <authorList>
            <person name="Peterson S.W."/>
        </authorList>
    </citation>
    <scope>NUCLEOTIDE SEQUENCE [LARGE SCALE GENOMIC DNA]</scope>
    <source>
        <strain evidence="1 2">DSM 18108</strain>
    </source>
</reference>
<dbReference type="AlphaFoldDB" id="A0A1T5P2I1"/>
<name>A0A1T5P2I1_9BACT</name>